<evidence type="ECO:0000313" key="2">
    <source>
        <dbReference type="Proteomes" id="UP000722957"/>
    </source>
</evidence>
<sequence>DSEDQSKQVSAVNTAILRSLEPEDEMLSTNQFDFFKAHFSDLSKLENLTEEQIEQKKNYIQQQYKLTVNASIIERQKDVEFYHSKYLHLEDLCSKLENIETQLKRARTHYTNQTLGQMESLFHIYSGRLLQNYQSGLGVFIDTPNGKPRKTAAMNFTTVRDSEHDAALSMSSGQISALSLSLFLALNKKYAKTAFVFIDDPTQCMDEINIASLSDLLRVELRDRQVVMSTHEQDISDYLCYRYGKAGLSRKQVNLLEKVKLSSN</sequence>
<dbReference type="SUPFAM" id="SSF52540">
    <property type="entry name" value="P-loop containing nucleoside triphosphate hydrolases"/>
    <property type="match status" value="1"/>
</dbReference>
<proteinExistence type="predicted"/>
<evidence type="ECO:0000313" key="1">
    <source>
        <dbReference type="EMBL" id="MBF4274746.1"/>
    </source>
</evidence>
<dbReference type="InterPro" id="IPR027417">
    <property type="entry name" value="P-loop_NTPase"/>
</dbReference>
<dbReference type="EMBL" id="RDOM01000523">
    <property type="protein sequence ID" value="MBF4274746.1"/>
    <property type="molecule type" value="Genomic_DNA"/>
</dbReference>
<gene>
    <name evidence="1" type="ORF">EAY07_22625</name>
</gene>
<dbReference type="Proteomes" id="UP000722957">
    <property type="component" value="Unassembled WGS sequence"/>
</dbReference>
<dbReference type="Gene3D" id="3.40.50.300">
    <property type="entry name" value="P-loop containing nucleotide triphosphate hydrolases"/>
    <property type="match status" value="1"/>
</dbReference>
<feature type="non-terminal residue" evidence="1">
    <location>
        <position position="1"/>
    </location>
</feature>
<reference evidence="1 2" key="1">
    <citation type="journal article" date="2021" name="PeerJ">
        <title>Analysis of 44 Vibrio anguillarum genomes reveals high genetic diversity.</title>
        <authorList>
            <person name="Hansen M.J."/>
            <person name="Dalsgaard I."/>
        </authorList>
    </citation>
    <scope>NUCLEOTIDE SEQUENCE [LARGE SCALE GENOMIC DNA]</scope>
    <source>
        <strain evidence="1 2">17-16730-2A</strain>
    </source>
</reference>
<protein>
    <recommendedName>
        <fullName evidence="3">Chromosome segregation protein SMC</fullName>
    </recommendedName>
</protein>
<comment type="caution">
    <text evidence="1">The sequence shown here is derived from an EMBL/GenBank/DDBJ whole genome shotgun (WGS) entry which is preliminary data.</text>
</comment>
<accession>A0ABD4KVX6</accession>
<name>A0ABD4KVX6_VIBAN</name>
<dbReference type="AlphaFoldDB" id="A0ABD4KVX6"/>
<organism evidence="1 2">
    <name type="scientific">Vibrio anguillarum</name>
    <name type="common">Listonella anguillarum</name>
    <dbReference type="NCBI Taxonomy" id="55601"/>
    <lineage>
        <taxon>Bacteria</taxon>
        <taxon>Pseudomonadati</taxon>
        <taxon>Pseudomonadota</taxon>
        <taxon>Gammaproteobacteria</taxon>
        <taxon>Vibrionales</taxon>
        <taxon>Vibrionaceae</taxon>
        <taxon>Vibrio</taxon>
    </lineage>
</organism>
<evidence type="ECO:0008006" key="3">
    <source>
        <dbReference type="Google" id="ProtNLM"/>
    </source>
</evidence>